<dbReference type="GO" id="GO:0005096">
    <property type="term" value="F:GTPase activator activity"/>
    <property type="evidence" value="ECO:0007669"/>
    <property type="project" value="TreeGrafter"/>
</dbReference>
<feature type="region of interest" description="Disordered" evidence="1">
    <location>
        <begin position="205"/>
        <end position="346"/>
    </location>
</feature>
<dbReference type="GO" id="GO:0031267">
    <property type="term" value="F:small GTPase binding"/>
    <property type="evidence" value="ECO:0007669"/>
    <property type="project" value="TreeGrafter"/>
</dbReference>
<dbReference type="Pfam" id="PF00566">
    <property type="entry name" value="RabGAP-TBC"/>
    <property type="match status" value="1"/>
</dbReference>
<dbReference type="InterPro" id="IPR035969">
    <property type="entry name" value="Rab-GAP_TBC_sf"/>
</dbReference>
<organism evidence="3">
    <name type="scientific">Melanopsichium pennsylvanicum 4</name>
    <dbReference type="NCBI Taxonomy" id="1398559"/>
    <lineage>
        <taxon>Eukaryota</taxon>
        <taxon>Fungi</taxon>
        <taxon>Dikarya</taxon>
        <taxon>Basidiomycota</taxon>
        <taxon>Ustilaginomycotina</taxon>
        <taxon>Ustilaginomycetes</taxon>
        <taxon>Ustilaginales</taxon>
        <taxon>Ustilaginaceae</taxon>
        <taxon>Melanopsichium</taxon>
    </lineage>
</organism>
<dbReference type="Gene3D" id="1.10.472.80">
    <property type="entry name" value="Ypt/Rab-GAP domain of gyp1p, domain 3"/>
    <property type="match status" value="1"/>
</dbReference>
<feature type="compositionally biased region" description="Basic and acidic residues" evidence="1">
    <location>
        <begin position="497"/>
        <end position="524"/>
    </location>
</feature>
<dbReference type="PANTHER" id="PTHR47219">
    <property type="entry name" value="RAB GTPASE-ACTIVATING PROTEIN 1-LIKE"/>
    <property type="match status" value="1"/>
</dbReference>
<feature type="compositionally biased region" description="Polar residues" evidence="1">
    <location>
        <begin position="166"/>
        <end position="180"/>
    </location>
</feature>
<dbReference type="Gene3D" id="1.10.10.750">
    <property type="entry name" value="Ypt/Rab-GAP domain of gyp1p, domain 1"/>
    <property type="match status" value="1"/>
</dbReference>
<dbReference type="AlphaFoldDB" id="A0A077R5F3"/>
<dbReference type="SMART" id="SM00164">
    <property type="entry name" value="TBC"/>
    <property type="match status" value="1"/>
</dbReference>
<evidence type="ECO:0000256" key="1">
    <source>
        <dbReference type="SAM" id="MobiDB-lite"/>
    </source>
</evidence>
<protein>
    <recommendedName>
        <fullName evidence="2">Rab-GAP TBC domain-containing protein</fullName>
    </recommendedName>
</protein>
<feature type="compositionally biased region" description="Low complexity" evidence="1">
    <location>
        <begin position="936"/>
        <end position="951"/>
    </location>
</feature>
<feature type="domain" description="Rab-GAP TBC" evidence="2">
    <location>
        <begin position="568"/>
        <end position="848"/>
    </location>
</feature>
<dbReference type="PROSITE" id="PS50086">
    <property type="entry name" value="TBC_RABGAP"/>
    <property type="match status" value="1"/>
</dbReference>
<feature type="compositionally biased region" description="Basic and acidic residues" evidence="1">
    <location>
        <begin position="275"/>
        <end position="293"/>
    </location>
</feature>
<feature type="compositionally biased region" description="Low complexity" evidence="1">
    <location>
        <begin position="298"/>
        <end position="307"/>
    </location>
</feature>
<proteinExistence type="predicted"/>
<dbReference type="SUPFAM" id="SSF47923">
    <property type="entry name" value="Ypt/Rab-GAP domain of gyp1p"/>
    <property type="match status" value="2"/>
</dbReference>
<feature type="region of interest" description="Disordered" evidence="1">
    <location>
        <begin position="925"/>
        <end position="1002"/>
    </location>
</feature>
<feature type="region of interest" description="Disordered" evidence="1">
    <location>
        <begin position="150"/>
        <end position="185"/>
    </location>
</feature>
<dbReference type="Gene3D" id="1.10.8.270">
    <property type="entry name" value="putative rabgap domain of human tbc1 domain family member 14 like domains"/>
    <property type="match status" value="1"/>
</dbReference>
<evidence type="ECO:0000259" key="2">
    <source>
        <dbReference type="PROSITE" id="PS50086"/>
    </source>
</evidence>
<sequence length="1045" mass="115262">MTAKGPASTSEDFHPSGDADHSIDAFESKSQRLDDTTEAHFDATEQQVDREASQLPLEEPAFESAVEQETLEVSHDQHTPVQIQPLDHEESRTSEDDDGDISLVASPRMDNTASFGSSSHRRIDSMPPQKYDVDAASGLSASLASASLHSTIEEEEADLSVPQYDESASSSVFRSQFPTSQHDEHSDYLMPTIDKADLNFVDITLDGPADTNQLGGNMLEPPNPLARSTRTAEQIRRDSVSSQKLPAGTSEAPSQSEPAPPRVHASADELSPPRSPDHGDQRHAGRRSIEGRYRGRRSGPSSRAASPTRYPSPSPPDRTSFAPSRAHDSTPPASVPAQNGFTTTPAPVLLAADEDGNISVVSDLPVSPRTLPQAVPQEMAGGESLQAQDRAAEAPSQNASSAQFTQQRPSIQNHRAAASIPDEVAAADAVKTFEPPAMEHSSQDSSLPDGKASTSSAPGLSDKADQFDAKSRRKSSFAASTDPVESRTRMTTLPAKPKTEEMKHRADFERMMMAAKEGERKKREEEEERKRRRQDEQHQALGRWEKEILPSWSRARKDPELARLWWKGAPPSIRGRVWALAIGNPLMLPRNLLEQSEKKPVGKKDKRIEQIIPPRVLDQIDEDVQETLPSLKLFQANGPLHDDLIRLCRAFVLVRMEQVAELDVAGDADKAASRYQNASPLSRNVELPPISGVQEQAEPQDEYEVRGIDIYQPGLASLAAVLLVNMSINTAFIALLNLLHSKPWLKALYSLLPTVLPRNQSQTKKPSLVSASRGSAFTLAPKEKQIRGFERVLETLLADQMPKVYANFLARNVKLYRVVLRDWVSTLWSRWLDVDTVMRLWDAVLLDETDSMIYRVCLALVQTLESRLYVPDQEELESVLKGTSKAAIAIWRRDKDMRGELEVHAKCGLAAPRHSRNSISNAAVEASSPLPTVDGSESCSLASETASSSVSEAKDLPTITGATPPPRSSSLSQPHSQQSHVHLPHPSTSVEESSPEIDSETIMPRDYIYEQYAIREETVFDTLEAQQSWWKQSTLQRLLDRELSE</sequence>
<dbReference type="PANTHER" id="PTHR47219:SF15">
    <property type="entry name" value="TBC1 DOMAIN FAMILY MEMBER 12 ISOFORM X1"/>
    <property type="match status" value="1"/>
</dbReference>
<evidence type="ECO:0000313" key="3">
    <source>
        <dbReference type="EMBL" id="CDI54112.1"/>
    </source>
</evidence>
<reference evidence="3" key="1">
    <citation type="journal article" date="2014" name="Genome Biol. Evol.">
        <title>Gene Loss Rather Than Gene Gain Is Associated with a Host Jump from Monocots to Dicots in the Smut Fungus Melanopsichium pennsylvanicum.</title>
        <authorList>
            <person name="Sharma R."/>
            <person name="Mishra B."/>
            <person name="Runge F."/>
            <person name="Thines M."/>
        </authorList>
    </citation>
    <scope>NUCLEOTIDE SEQUENCE</scope>
    <source>
        <strain evidence="3">4</strain>
    </source>
</reference>
<feature type="compositionally biased region" description="Basic and acidic residues" evidence="1">
    <location>
        <begin position="11"/>
        <end position="52"/>
    </location>
</feature>
<feature type="compositionally biased region" description="Polar residues" evidence="1">
    <location>
        <begin position="109"/>
        <end position="118"/>
    </location>
</feature>
<name>A0A077R5F3_9BASI</name>
<feature type="compositionally biased region" description="Polar residues" evidence="1">
    <location>
        <begin position="395"/>
        <end position="413"/>
    </location>
</feature>
<dbReference type="EMBL" id="HG529604">
    <property type="protein sequence ID" value="CDI54112.1"/>
    <property type="molecule type" value="Genomic_DNA"/>
</dbReference>
<feature type="compositionally biased region" description="Low complexity" evidence="1">
    <location>
        <begin position="968"/>
        <end position="987"/>
    </location>
</feature>
<feature type="compositionally biased region" description="Polar residues" evidence="1">
    <location>
        <begin position="336"/>
        <end position="345"/>
    </location>
</feature>
<accession>A0A077R5F3</accession>
<dbReference type="InterPro" id="IPR000195">
    <property type="entry name" value="Rab-GAP-TBC_dom"/>
</dbReference>
<feature type="region of interest" description="Disordered" evidence="1">
    <location>
        <begin position="1"/>
        <end position="133"/>
    </location>
</feature>
<feature type="region of interest" description="Disordered" evidence="1">
    <location>
        <begin position="360"/>
        <end position="539"/>
    </location>
</feature>
<dbReference type="InterPro" id="IPR050302">
    <property type="entry name" value="Rab_GAP_TBC_domain"/>
</dbReference>